<evidence type="ECO:0000313" key="13">
    <source>
        <dbReference type="EMBL" id="ASV76028.1"/>
    </source>
</evidence>
<evidence type="ECO:0000256" key="7">
    <source>
        <dbReference type="ARBA" id="ARBA00022723"/>
    </source>
</evidence>
<protein>
    <submittedName>
        <fullName evidence="13">Cytochrome c family protein</fullName>
    </submittedName>
</protein>
<dbReference type="Pfam" id="PF01654">
    <property type="entry name" value="Cyt_bd_oxida_I"/>
    <property type="match status" value="1"/>
</dbReference>
<keyword evidence="11 12" id="KW-0472">Membrane</keyword>
<comment type="subcellular location">
    <subcellularLocation>
        <location evidence="1">Cell membrane</location>
        <topology evidence="1">Multi-pass membrane protein</topology>
    </subcellularLocation>
</comment>
<keyword evidence="4" id="KW-1003">Cell membrane</keyword>
<evidence type="ECO:0000256" key="1">
    <source>
        <dbReference type="ARBA" id="ARBA00004651"/>
    </source>
</evidence>
<dbReference type="Gene3D" id="1.10.760.10">
    <property type="entry name" value="Cytochrome c-like domain"/>
    <property type="match status" value="1"/>
</dbReference>
<dbReference type="AlphaFoldDB" id="A0A286RJ96"/>
<keyword evidence="7" id="KW-0479">Metal-binding</keyword>
<feature type="transmembrane region" description="Helical" evidence="12">
    <location>
        <begin position="250"/>
        <end position="273"/>
    </location>
</feature>
<keyword evidence="6 12" id="KW-0812">Transmembrane</keyword>
<gene>
    <name evidence="13" type="ORF">THTE_3426</name>
</gene>
<evidence type="ECO:0000256" key="10">
    <source>
        <dbReference type="ARBA" id="ARBA00023004"/>
    </source>
</evidence>
<dbReference type="GO" id="GO:0019646">
    <property type="term" value="P:aerobic electron transport chain"/>
    <property type="evidence" value="ECO:0007669"/>
    <property type="project" value="InterPro"/>
</dbReference>
<keyword evidence="3" id="KW-0813">Transport</keyword>
<sequence>MHYPWWYVPVLTAPMLIAIIAVLHVLVSHYAVGGGLFFAVEVSHAYRTGNREYLAYLKRHAPFFILLTVVFGAITGVGIWWTIGLASPLATEVLIHTFVFGWATEWVFFVLELTSAFIFYYYWDRLPPRIHQAIAWIYAISAWMSLVLITGITAFMLHPGTWLESPSFWRGFFNPQFVPQVISRTGGAILLTALYVYLHSSLTLPGGEVRNLIIQRSTRPALLGAVLITVGGLAWLAFLPPSARMALEAAAVLTVLTVLIFALTIVVFVLLYLGPYRNPGWMTPGFAAALLLFGLAAFSTGEFIREAVRKPYVVYGVVLGNQILEKEVPEFRKEGFLQSGWWTRQFVADRYPQVIQNGRILPERLLQLSEQDRRLLGQVIFMHHCNDCHAAETGYSAVGPLLFSRPREMLVDMIRHLHETHYFMPPWSGTPEEAELVTDYLLSIAPERPRGIYPTLEQLEARR</sequence>
<feature type="transmembrane region" description="Helical" evidence="12">
    <location>
        <begin position="15"/>
        <end position="40"/>
    </location>
</feature>
<comment type="similarity">
    <text evidence="2">Belongs to the cytochrome ubiquinol oxidase subunit 1 family.</text>
</comment>
<name>A0A286RJ96_9BACT</name>
<reference evidence="13 14" key="1">
    <citation type="journal article" name="Front. Microbiol.">
        <title>Sugar Metabolism of the First Thermophilic Planctomycete Thermogutta terrifontis: Comparative Genomic and Transcriptomic Approaches.</title>
        <authorList>
            <person name="Elcheninov A.G."/>
            <person name="Menzel P."/>
            <person name="Gudbergsdottir S.R."/>
            <person name="Slesarev A.I."/>
            <person name="Kadnikov V.V."/>
            <person name="Krogh A."/>
            <person name="Bonch-Osmolovskaya E.A."/>
            <person name="Peng X."/>
            <person name="Kublanov I.V."/>
        </authorList>
    </citation>
    <scope>NUCLEOTIDE SEQUENCE [LARGE SCALE GENOMIC DNA]</scope>
    <source>
        <strain evidence="13 14">R1</strain>
    </source>
</reference>
<feature type="transmembrane region" description="Helical" evidence="12">
    <location>
        <begin position="61"/>
        <end position="83"/>
    </location>
</feature>
<feature type="transmembrane region" description="Helical" evidence="12">
    <location>
        <begin position="103"/>
        <end position="123"/>
    </location>
</feature>
<dbReference type="Proteomes" id="UP000215086">
    <property type="component" value="Chromosome"/>
</dbReference>
<organism evidence="13 14">
    <name type="scientific">Thermogutta terrifontis</name>
    <dbReference type="NCBI Taxonomy" id="1331910"/>
    <lineage>
        <taxon>Bacteria</taxon>
        <taxon>Pseudomonadati</taxon>
        <taxon>Planctomycetota</taxon>
        <taxon>Planctomycetia</taxon>
        <taxon>Pirellulales</taxon>
        <taxon>Thermoguttaceae</taxon>
        <taxon>Thermogutta</taxon>
    </lineage>
</organism>
<dbReference type="PANTHER" id="PTHR30365">
    <property type="entry name" value="CYTOCHROME D UBIQUINOL OXIDASE"/>
    <property type="match status" value="1"/>
</dbReference>
<feature type="transmembrane region" description="Helical" evidence="12">
    <location>
        <begin position="177"/>
        <end position="198"/>
    </location>
</feature>
<evidence type="ECO:0000256" key="2">
    <source>
        <dbReference type="ARBA" id="ARBA00009819"/>
    </source>
</evidence>
<dbReference type="InterPro" id="IPR036909">
    <property type="entry name" value="Cyt_c-like_dom_sf"/>
</dbReference>
<evidence type="ECO:0000313" key="14">
    <source>
        <dbReference type="Proteomes" id="UP000215086"/>
    </source>
</evidence>
<evidence type="ECO:0000256" key="4">
    <source>
        <dbReference type="ARBA" id="ARBA00022475"/>
    </source>
</evidence>
<dbReference type="GO" id="GO:0046872">
    <property type="term" value="F:metal ion binding"/>
    <property type="evidence" value="ECO:0007669"/>
    <property type="project" value="UniProtKB-KW"/>
</dbReference>
<dbReference type="RefSeq" id="WP_095415903.1">
    <property type="nucleotide sequence ID" value="NZ_CP018477.1"/>
</dbReference>
<dbReference type="SUPFAM" id="SSF46626">
    <property type="entry name" value="Cytochrome c"/>
    <property type="match status" value="1"/>
</dbReference>
<evidence type="ECO:0000256" key="5">
    <source>
        <dbReference type="ARBA" id="ARBA00022617"/>
    </source>
</evidence>
<dbReference type="PANTHER" id="PTHR30365:SF14">
    <property type="entry name" value="CYTOCHROME BD MENAQUINOL OXIDASE SUBUNIT I-RELATED"/>
    <property type="match status" value="1"/>
</dbReference>
<dbReference type="GO" id="GO:0005886">
    <property type="term" value="C:plasma membrane"/>
    <property type="evidence" value="ECO:0007669"/>
    <property type="project" value="UniProtKB-SubCell"/>
</dbReference>
<keyword evidence="14" id="KW-1185">Reference proteome</keyword>
<dbReference type="InterPro" id="IPR002585">
    <property type="entry name" value="Cyt-d_ubiquinol_oxidase_su_1"/>
</dbReference>
<dbReference type="OrthoDB" id="9795893at2"/>
<feature type="transmembrane region" description="Helical" evidence="12">
    <location>
        <begin position="285"/>
        <end position="304"/>
    </location>
</feature>
<accession>A0A286RJ96</accession>
<dbReference type="GO" id="GO:0016682">
    <property type="term" value="F:oxidoreductase activity, acting on diphenols and related substances as donors, oxygen as acceptor"/>
    <property type="evidence" value="ECO:0007669"/>
    <property type="project" value="TreeGrafter"/>
</dbReference>
<proteinExistence type="inferred from homology"/>
<dbReference type="GO" id="GO:0020037">
    <property type="term" value="F:heme binding"/>
    <property type="evidence" value="ECO:0007669"/>
    <property type="project" value="InterPro"/>
</dbReference>
<keyword evidence="8" id="KW-0249">Electron transport</keyword>
<dbReference type="GO" id="GO:0009055">
    <property type="term" value="F:electron transfer activity"/>
    <property type="evidence" value="ECO:0007669"/>
    <property type="project" value="InterPro"/>
</dbReference>
<keyword evidence="10" id="KW-0408">Iron</keyword>
<dbReference type="GO" id="GO:0070069">
    <property type="term" value="C:cytochrome complex"/>
    <property type="evidence" value="ECO:0007669"/>
    <property type="project" value="InterPro"/>
</dbReference>
<dbReference type="EMBL" id="CP018477">
    <property type="protein sequence ID" value="ASV76028.1"/>
    <property type="molecule type" value="Genomic_DNA"/>
</dbReference>
<keyword evidence="5" id="KW-0349">Heme</keyword>
<feature type="transmembrane region" description="Helical" evidence="12">
    <location>
        <begin position="219"/>
        <end position="238"/>
    </location>
</feature>
<evidence type="ECO:0000256" key="12">
    <source>
        <dbReference type="SAM" id="Phobius"/>
    </source>
</evidence>
<evidence type="ECO:0000256" key="9">
    <source>
        <dbReference type="ARBA" id="ARBA00022989"/>
    </source>
</evidence>
<evidence type="ECO:0000256" key="11">
    <source>
        <dbReference type="ARBA" id="ARBA00023136"/>
    </source>
</evidence>
<evidence type="ECO:0000256" key="3">
    <source>
        <dbReference type="ARBA" id="ARBA00022448"/>
    </source>
</evidence>
<keyword evidence="9 12" id="KW-1133">Transmembrane helix</keyword>
<evidence type="ECO:0000256" key="6">
    <source>
        <dbReference type="ARBA" id="ARBA00022692"/>
    </source>
</evidence>
<dbReference type="KEGG" id="ttf:THTE_3426"/>
<evidence type="ECO:0000256" key="8">
    <source>
        <dbReference type="ARBA" id="ARBA00022982"/>
    </source>
</evidence>
<feature type="transmembrane region" description="Helical" evidence="12">
    <location>
        <begin position="135"/>
        <end position="157"/>
    </location>
</feature>